<keyword evidence="1" id="KW-0812">Transmembrane</keyword>
<accession>A0A085GB81</accession>
<evidence type="ECO:0000256" key="1">
    <source>
        <dbReference type="SAM" id="Phobius"/>
    </source>
</evidence>
<dbReference type="PANTHER" id="PTHR39594:SF1">
    <property type="entry name" value="PROTEIN YCHQ"/>
    <property type="match status" value="1"/>
</dbReference>
<dbReference type="OrthoDB" id="5588650at2"/>
<evidence type="ECO:0000313" key="3">
    <source>
        <dbReference type="Proteomes" id="UP000028640"/>
    </source>
</evidence>
<keyword evidence="3" id="KW-1185">Reference proteome</keyword>
<comment type="caution">
    <text evidence="2">The sequence shown here is derived from an EMBL/GenBank/DDBJ whole genome shotgun (WGS) entry which is preliminary data.</text>
</comment>
<keyword evidence="1" id="KW-1133">Transmembrane helix</keyword>
<keyword evidence="1" id="KW-0472">Membrane</keyword>
<organism evidence="2 3">
    <name type="scientific">Ewingella americana (strain ATCC 33852 / DSM 4580 / CCUG 14506 / JCM 5911 / LMG 7869 / NCTC 12157 / CDC 1468-78)</name>
    <dbReference type="NCBI Taxonomy" id="910964"/>
    <lineage>
        <taxon>Bacteria</taxon>
        <taxon>Pseudomonadati</taxon>
        <taxon>Pseudomonadota</taxon>
        <taxon>Gammaproteobacteria</taxon>
        <taxon>Enterobacterales</taxon>
        <taxon>Yersiniaceae</taxon>
        <taxon>Ewingella</taxon>
    </lineage>
</organism>
<dbReference type="InterPro" id="IPR007360">
    <property type="entry name" value="SirB"/>
</dbReference>
<feature type="transmembrane region" description="Helical" evidence="1">
    <location>
        <begin position="48"/>
        <end position="68"/>
    </location>
</feature>
<reference evidence="2 3" key="1">
    <citation type="submission" date="2014-05" db="EMBL/GenBank/DDBJ databases">
        <title>ATOL: Assembling a taxonomically balanced genome-scale reconstruction of the evolutionary history of the Enterobacteriaceae.</title>
        <authorList>
            <person name="Plunkett G.III."/>
            <person name="Neeno-Eckwall E.C."/>
            <person name="Glasner J.D."/>
            <person name="Perna N.T."/>
        </authorList>
    </citation>
    <scope>NUCLEOTIDE SEQUENCE [LARGE SCALE GENOMIC DNA]</scope>
    <source>
        <strain evidence="2 3">ATCC 33852</strain>
    </source>
</reference>
<dbReference type="RefSeq" id="WP_034790809.1">
    <property type="nucleotide sequence ID" value="NZ_JMPJ01000052.1"/>
</dbReference>
<name>A0A085GB81_EWIA3</name>
<dbReference type="Pfam" id="PF04247">
    <property type="entry name" value="SirB"/>
    <property type="match status" value="1"/>
</dbReference>
<protein>
    <submittedName>
        <fullName evidence="2">SirB2 family protein</fullName>
    </submittedName>
</protein>
<gene>
    <name evidence="2" type="ORF">GEAM_1845</name>
</gene>
<dbReference type="STRING" id="910964.GEAM_1845"/>
<proteinExistence type="predicted"/>
<dbReference type="AlphaFoldDB" id="A0A085GB81"/>
<dbReference type="PIRSF" id="PIRSF005610">
    <property type="entry name" value="SirB"/>
    <property type="match status" value="1"/>
</dbReference>
<feature type="transmembrane region" description="Helical" evidence="1">
    <location>
        <begin position="6"/>
        <end position="28"/>
    </location>
</feature>
<sequence length="130" mass="14686">MSAFLAFKYLHIATVILSIFLFVLRFFWKSTGSAMLQQRWVKITPHAVDTLLLVSGIALLIIARLYPFSPQTPWLTEKLFGVIIYIALGFVALSKRPRRQTTRWIAFILAIGCLALIVKLALTQIPLLLG</sequence>
<feature type="transmembrane region" description="Helical" evidence="1">
    <location>
        <begin position="74"/>
        <end position="93"/>
    </location>
</feature>
<dbReference type="PANTHER" id="PTHR39594">
    <property type="entry name" value="PROTEIN YCHQ"/>
    <property type="match status" value="1"/>
</dbReference>
<dbReference type="GO" id="GO:0005886">
    <property type="term" value="C:plasma membrane"/>
    <property type="evidence" value="ECO:0007669"/>
    <property type="project" value="TreeGrafter"/>
</dbReference>
<dbReference type="GeneID" id="78380193"/>
<dbReference type="Proteomes" id="UP000028640">
    <property type="component" value="Unassembled WGS sequence"/>
</dbReference>
<feature type="transmembrane region" description="Helical" evidence="1">
    <location>
        <begin position="105"/>
        <end position="129"/>
    </location>
</feature>
<dbReference type="EMBL" id="JMPJ01000052">
    <property type="protein sequence ID" value="KFC80976.1"/>
    <property type="molecule type" value="Genomic_DNA"/>
</dbReference>
<dbReference type="eggNOG" id="COG3094">
    <property type="taxonomic scope" value="Bacteria"/>
</dbReference>
<evidence type="ECO:0000313" key="2">
    <source>
        <dbReference type="EMBL" id="KFC80976.1"/>
    </source>
</evidence>